<feature type="region of interest" description="Disordered" evidence="1">
    <location>
        <begin position="1"/>
        <end position="43"/>
    </location>
</feature>
<protein>
    <submittedName>
        <fullName evidence="2">Uncharacterized protein</fullName>
    </submittedName>
</protein>
<gene>
    <name evidence="2" type="ORF">PGTUg99_037245</name>
</gene>
<evidence type="ECO:0000313" key="2">
    <source>
        <dbReference type="EMBL" id="KAA1136702.1"/>
    </source>
</evidence>
<comment type="caution">
    <text evidence="2">The sequence shown here is derived from an EMBL/GenBank/DDBJ whole genome shotgun (WGS) entry which is preliminary data.</text>
</comment>
<evidence type="ECO:0000313" key="3">
    <source>
        <dbReference type="Proteomes" id="UP000325313"/>
    </source>
</evidence>
<accession>A0A5B0SFU3</accession>
<dbReference type="Proteomes" id="UP000325313">
    <property type="component" value="Unassembled WGS sequence"/>
</dbReference>
<organism evidence="2 3">
    <name type="scientific">Puccinia graminis f. sp. tritici</name>
    <dbReference type="NCBI Taxonomy" id="56615"/>
    <lineage>
        <taxon>Eukaryota</taxon>
        <taxon>Fungi</taxon>
        <taxon>Dikarya</taxon>
        <taxon>Basidiomycota</taxon>
        <taxon>Pucciniomycotina</taxon>
        <taxon>Pucciniomycetes</taxon>
        <taxon>Pucciniales</taxon>
        <taxon>Pucciniaceae</taxon>
        <taxon>Puccinia</taxon>
    </lineage>
</organism>
<proteinExistence type="predicted"/>
<evidence type="ECO:0000256" key="1">
    <source>
        <dbReference type="SAM" id="MobiDB-lite"/>
    </source>
</evidence>
<feature type="compositionally biased region" description="Low complexity" evidence="1">
    <location>
        <begin position="102"/>
        <end position="117"/>
    </location>
</feature>
<name>A0A5B0SFU3_PUCGR</name>
<dbReference type="EMBL" id="VDEP01000035">
    <property type="protein sequence ID" value="KAA1136702.1"/>
    <property type="molecule type" value="Genomic_DNA"/>
</dbReference>
<feature type="region of interest" description="Disordered" evidence="1">
    <location>
        <begin position="102"/>
        <end position="126"/>
    </location>
</feature>
<dbReference type="AlphaFoldDB" id="A0A5B0SFU3"/>
<sequence length="126" mass="13636">MSSGRAAVAETAGASKRKPVGVEPGWPDGLAGQGGTSTTSPQELVVKKIWPPWNRREQQEPDRLGWEFVESTTKKSSVRGTDDEISPYRRLTELISSVPRISRVSSVPRSRSARSAPGVYVQAGSD</sequence>
<reference evidence="2 3" key="1">
    <citation type="submission" date="2019-05" db="EMBL/GenBank/DDBJ databases">
        <title>Emergence of the Ug99 lineage of the wheat stem rust pathogen through somatic hybridization.</title>
        <authorList>
            <person name="Li F."/>
            <person name="Upadhyaya N.M."/>
            <person name="Sperschneider J."/>
            <person name="Matny O."/>
            <person name="Nguyen-Phuc H."/>
            <person name="Mago R."/>
            <person name="Raley C."/>
            <person name="Miller M.E."/>
            <person name="Silverstein K.A.T."/>
            <person name="Henningsen E."/>
            <person name="Hirsch C.D."/>
            <person name="Visser B."/>
            <person name="Pretorius Z.A."/>
            <person name="Steffenson B.J."/>
            <person name="Schwessinger B."/>
            <person name="Dodds P.N."/>
            <person name="Figueroa M."/>
        </authorList>
    </citation>
    <scope>NUCLEOTIDE SEQUENCE [LARGE SCALE GENOMIC DNA]</scope>
    <source>
        <strain evidence="2 3">Ug99</strain>
    </source>
</reference>